<keyword evidence="3 11" id="KW-0285">Flavoprotein</keyword>
<dbReference type="PANTHER" id="PTHR43513">
    <property type="entry name" value="DIHYDROOROTATE DEHYDROGENASE B (NAD(+)), ELECTRON TRANSFER SUBUNIT"/>
    <property type="match status" value="1"/>
</dbReference>
<dbReference type="EMBL" id="JACRTA010000003">
    <property type="protein sequence ID" value="MBC8568971.1"/>
    <property type="molecule type" value="Genomic_DNA"/>
</dbReference>
<dbReference type="Gene3D" id="2.10.240.10">
    <property type="entry name" value="Dihydroorotate dehydrogenase, electron transfer subunit"/>
    <property type="match status" value="1"/>
</dbReference>
<organism evidence="15 16">
    <name type="scientific">Lentihominibacter hominis</name>
    <dbReference type="NCBI Taxonomy" id="2763645"/>
    <lineage>
        <taxon>Bacteria</taxon>
        <taxon>Bacillati</taxon>
        <taxon>Bacillota</taxon>
        <taxon>Clostridia</taxon>
        <taxon>Peptostreptococcales</taxon>
        <taxon>Anaerovoracaceae</taxon>
        <taxon>Lentihominibacter</taxon>
    </lineage>
</organism>
<evidence type="ECO:0000256" key="6">
    <source>
        <dbReference type="ARBA" id="ARBA00022827"/>
    </source>
</evidence>
<dbReference type="InterPro" id="IPR017927">
    <property type="entry name" value="FAD-bd_FR_type"/>
</dbReference>
<keyword evidence="5 11" id="KW-0479">Metal-binding</keyword>
<dbReference type="PROSITE" id="PS51384">
    <property type="entry name" value="FAD_FR"/>
    <property type="match status" value="1"/>
</dbReference>
<dbReference type="GO" id="GO:0050660">
    <property type="term" value="F:flavin adenine dinucleotide binding"/>
    <property type="evidence" value="ECO:0007669"/>
    <property type="project" value="InterPro"/>
</dbReference>
<dbReference type="SUPFAM" id="SSF63380">
    <property type="entry name" value="Riboflavin synthase domain-like"/>
    <property type="match status" value="1"/>
</dbReference>
<dbReference type="InterPro" id="IPR017938">
    <property type="entry name" value="Riboflavin_synthase-like_b-brl"/>
</dbReference>
<evidence type="ECO:0000256" key="9">
    <source>
        <dbReference type="ARBA" id="ARBA00023004"/>
    </source>
</evidence>
<evidence type="ECO:0000256" key="5">
    <source>
        <dbReference type="ARBA" id="ARBA00022723"/>
    </source>
</evidence>
<keyword evidence="6 11" id="KW-0274">FAD</keyword>
<feature type="binding site" evidence="11 13">
    <location>
        <position position="215"/>
    </location>
    <ligand>
        <name>[2Fe-2S] cluster</name>
        <dbReference type="ChEBI" id="CHEBI:190135"/>
    </ligand>
</feature>
<evidence type="ECO:0000256" key="4">
    <source>
        <dbReference type="ARBA" id="ARBA00022714"/>
    </source>
</evidence>
<comment type="caution">
    <text evidence="11">Lacks conserved residue(s) required for the propagation of feature annotation.</text>
</comment>
<comment type="similarity">
    <text evidence="1 11">Belongs to the PyrK family.</text>
</comment>
<dbReference type="InterPro" id="IPR001433">
    <property type="entry name" value="OxRdtase_FAD/NAD-bd"/>
</dbReference>
<dbReference type="GO" id="GO:0016491">
    <property type="term" value="F:oxidoreductase activity"/>
    <property type="evidence" value="ECO:0007669"/>
    <property type="project" value="InterPro"/>
</dbReference>
<evidence type="ECO:0000256" key="11">
    <source>
        <dbReference type="HAMAP-Rule" id="MF_01211"/>
    </source>
</evidence>
<dbReference type="InterPro" id="IPR050353">
    <property type="entry name" value="PyrK_electron_transfer"/>
</dbReference>
<keyword evidence="8 11" id="KW-0249">Electron transport</keyword>
<evidence type="ECO:0000256" key="2">
    <source>
        <dbReference type="ARBA" id="ARBA00022448"/>
    </source>
</evidence>
<gene>
    <name evidence="11" type="primary">pyrK</name>
    <name evidence="15" type="ORF">H8692_09400</name>
</gene>
<comment type="pathway">
    <text evidence="11">Pyrimidine metabolism; UMP biosynthesis via de novo pathway; orotate from (S)-dihydroorotate (NAD(+) route): step 1/1.</text>
</comment>
<dbReference type="InterPro" id="IPR039261">
    <property type="entry name" value="FNR_nucleotide-bd"/>
</dbReference>
<dbReference type="PIRSF" id="PIRSF006816">
    <property type="entry name" value="Cyc3_hyd_g"/>
    <property type="match status" value="1"/>
</dbReference>
<comment type="function">
    <text evidence="11">Responsible for channeling the electrons from the oxidation of dihydroorotate from the FMN redox center in the PyrD type B subunit to the ultimate electron acceptor NAD(+).</text>
</comment>
<evidence type="ECO:0000256" key="10">
    <source>
        <dbReference type="ARBA" id="ARBA00023014"/>
    </source>
</evidence>
<dbReference type="Gene3D" id="2.40.30.10">
    <property type="entry name" value="Translation factors"/>
    <property type="match status" value="1"/>
</dbReference>
<dbReference type="InterPro" id="IPR019480">
    <property type="entry name" value="Dihydroorotate_DH_Fe-S-bd"/>
</dbReference>
<evidence type="ECO:0000259" key="14">
    <source>
        <dbReference type="PROSITE" id="PS51384"/>
    </source>
</evidence>
<comment type="cofactor">
    <cofactor evidence="11">
        <name>[2Fe-2S] cluster</name>
        <dbReference type="ChEBI" id="CHEBI:190135"/>
    </cofactor>
    <text evidence="11">Binds 1 [2Fe-2S] cluster per subunit.</text>
</comment>
<keyword evidence="9 11" id="KW-0408">Iron</keyword>
<accession>A0A926EBA1</accession>
<keyword evidence="16" id="KW-1185">Reference proteome</keyword>
<dbReference type="GO" id="GO:0044205">
    <property type="term" value="P:'de novo' UMP biosynthetic process"/>
    <property type="evidence" value="ECO:0007669"/>
    <property type="project" value="UniProtKB-UniRule"/>
</dbReference>
<evidence type="ECO:0000256" key="7">
    <source>
        <dbReference type="ARBA" id="ARBA00022975"/>
    </source>
</evidence>
<evidence type="ECO:0000313" key="15">
    <source>
        <dbReference type="EMBL" id="MBC8568971.1"/>
    </source>
</evidence>
<sequence>MKKSDFKILSNKKIADKTYEMKLFCSGEHGISNGGQFVNIKLDGFFLRRPISVCDWTDSNITIIYKTVGAGTEKMSKMEAGQMLDILTPLGNGFNIEDENIGEKPVLIGGGAGVPPMYGLCRLLISKGVKPSVILGFNSQKDSFYIEEFKAMGADVYVTSADGSIGTEGFVTDALKTIEYTYFFACGPEAMLKAIDYTADKKTDGQLSFEERMGCGFGACMGCSCETKYGSKRICKEGPVLKRGEIIW</sequence>
<comment type="subunit">
    <text evidence="11">Heterotetramer of 2 PyrK and 2 PyrD type B subunits.</text>
</comment>
<dbReference type="Proteomes" id="UP000610862">
    <property type="component" value="Unassembled WGS sequence"/>
</dbReference>
<feature type="binding site" evidence="11 13">
    <location>
        <position position="223"/>
    </location>
    <ligand>
        <name>[2Fe-2S] cluster</name>
        <dbReference type="ChEBI" id="CHEBI:190135"/>
    </ligand>
</feature>
<evidence type="ECO:0000256" key="13">
    <source>
        <dbReference type="PIRSR" id="PIRSR006816-2"/>
    </source>
</evidence>
<dbReference type="PANTHER" id="PTHR43513:SF3">
    <property type="entry name" value="DIHYDROOROTATE DEHYDROGENASE B (NAD(+)), ELECTRON TRANSFER SUBUNIT-RELATED"/>
    <property type="match status" value="1"/>
</dbReference>
<feature type="binding site" evidence="11 13">
    <location>
        <position position="235"/>
    </location>
    <ligand>
        <name>[2Fe-2S] cluster</name>
        <dbReference type="ChEBI" id="CHEBI:190135"/>
    </ligand>
</feature>
<name>A0A926EBA1_9FIRM</name>
<feature type="binding site" evidence="11 12">
    <location>
        <begin position="71"/>
        <end position="72"/>
    </location>
    <ligand>
        <name>FAD</name>
        <dbReference type="ChEBI" id="CHEBI:57692"/>
    </ligand>
</feature>
<dbReference type="InterPro" id="IPR023455">
    <property type="entry name" value="Dihydroorotate_DHASE_ETsu"/>
</dbReference>
<dbReference type="Gene3D" id="3.40.50.80">
    <property type="entry name" value="Nucleotide-binding domain of ferredoxin-NADP reductase (FNR) module"/>
    <property type="match status" value="1"/>
</dbReference>
<reference evidence="15" key="1">
    <citation type="submission" date="2020-08" db="EMBL/GenBank/DDBJ databases">
        <title>Genome public.</title>
        <authorList>
            <person name="Liu C."/>
            <person name="Sun Q."/>
        </authorList>
    </citation>
    <scope>NUCLEOTIDE SEQUENCE</scope>
    <source>
        <strain evidence="15">NSJ-24</strain>
    </source>
</reference>
<dbReference type="InterPro" id="IPR012165">
    <property type="entry name" value="Cyt_c3_hydrogenase_gsu"/>
</dbReference>
<dbReference type="RefSeq" id="WP_187525562.1">
    <property type="nucleotide sequence ID" value="NZ_JACRTA010000003.1"/>
</dbReference>
<evidence type="ECO:0000256" key="1">
    <source>
        <dbReference type="ARBA" id="ARBA00006422"/>
    </source>
</evidence>
<keyword evidence="2 11" id="KW-0813">Transport</keyword>
<dbReference type="Pfam" id="PF10418">
    <property type="entry name" value="DHODB_Fe-S_bind"/>
    <property type="match status" value="1"/>
</dbReference>
<comment type="cofactor">
    <cofactor evidence="11 12">
        <name>FAD</name>
        <dbReference type="ChEBI" id="CHEBI:57692"/>
    </cofactor>
    <text evidence="11 12">Binds 1 FAD per subunit.</text>
</comment>
<dbReference type="HAMAP" id="MF_01211">
    <property type="entry name" value="DHODB_Fe_S_bind"/>
    <property type="match status" value="1"/>
</dbReference>
<evidence type="ECO:0000313" key="16">
    <source>
        <dbReference type="Proteomes" id="UP000610862"/>
    </source>
</evidence>
<dbReference type="CDD" id="cd06218">
    <property type="entry name" value="DHOD_e_trans"/>
    <property type="match status" value="1"/>
</dbReference>
<dbReference type="GO" id="GO:0046872">
    <property type="term" value="F:metal ion binding"/>
    <property type="evidence" value="ECO:0007669"/>
    <property type="project" value="UniProtKB-KW"/>
</dbReference>
<proteinExistence type="inferred from homology"/>
<dbReference type="InterPro" id="IPR037117">
    <property type="entry name" value="Dihydroorotate_DH_ele_sf"/>
</dbReference>
<dbReference type="Pfam" id="PF00175">
    <property type="entry name" value="NAD_binding_1"/>
    <property type="match status" value="1"/>
</dbReference>
<evidence type="ECO:0000256" key="3">
    <source>
        <dbReference type="ARBA" id="ARBA00022630"/>
    </source>
</evidence>
<dbReference type="AlphaFoldDB" id="A0A926EBA1"/>
<protein>
    <recommendedName>
        <fullName evidence="11">Dihydroorotate dehydrogenase B (NAD(+)), electron transfer subunit</fullName>
    </recommendedName>
    <alternativeName>
        <fullName evidence="11">Dihydroorotate oxidase B, electron transfer subunit</fullName>
    </alternativeName>
</protein>
<keyword evidence="4 11" id="KW-0001">2Fe-2S</keyword>
<evidence type="ECO:0000256" key="12">
    <source>
        <dbReference type="PIRSR" id="PIRSR006816-1"/>
    </source>
</evidence>
<evidence type="ECO:0000256" key="8">
    <source>
        <dbReference type="ARBA" id="ARBA00022982"/>
    </source>
</evidence>
<dbReference type="GO" id="GO:0051537">
    <property type="term" value="F:2 iron, 2 sulfur cluster binding"/>
    <property type="evidence" value="ECO:0007669"/>
    <property type="project" value="UniProtKB-KW"/>
</dbReference>
<feature type="binding site" evidence="11 13">
    <location>
        <position position="220"/>
    </location>
    <ligand>
        <name>[2Fe-2S] cluster</name>
        <dbReference type="ChEBI" id="CHEBI:190135"/>
    </ligand>
</feature>
<keyword evidence="7 11" id="KW-0665">Pyrimidine biosynthesis</keyword>
<feature type="binding site" evidence="11 12">
    <location>
        <begin position="49"/>
        <end position="52"/>
    </location>
    <ligand>
        <name>FAD</name>
        <dbReference type="ChEBI" id="CHEBI:57692"/>
    </ligand>
</feature>
<dbReference type="GO" id="GO:0009055">
    <property type="term" value="F:electron transfer activity"/>
    <property type="evidence" value="ECO:0007669"/>
    <property type="project" value="UniProtKB-UniRule"/>
</dbReference>
<feature type="domain" description="FAD-binding FR-type" evidence="14">
    <location>
        <begin position="1"/>
        <end position="96"/>
    </location>
</feature>
<dbReference type="SUPFAM" id="SSF52343">
    <property type="entry name" value="Ferredoxin reductase-like, C-terminal NADP-linked domain"/>
    <property type="match status" value="1"/>
</dbReference>
<comment type="cofactor">
    <cofactor evidence="13">
        <name>[2Fe-2S] cluster</name>
        <dbReference type="ChEBI" id="CHEBI:190135"/>
    </cofactor>
    <text evidence="13">Binds 1 [2Fe-2S] cluster per subunit.</text>
</comment>
<keyword evidence="10 11" id="KW-0411">Iron-sulfur</keyword>
<comment type="caution">
    <text evidence="15">The sequence shown here is derived from an EMBL/GenBank/DDBJ whole genome shotgun (WGS) entry which is preliminary data.</text>
</comment>